<comment type="caution">
    <text evidence="1">The sequence shown here is derived from an EMBL/GenBank/DDBJ whole genome shotgun (WGS) entry which is preliminary data.</text>
</comment>
<dbReference type="Proteomes" id="UP001157502">
    <property type="component" value="Chromosome 33"/>
</dbReference>
<name>A0ACC2F7I6_DALPE</name>
<keyword evidence="2" id="KW-1185">Reference proteome</keyword>
<organism evidence="1 2">
    <name type="scientific">Dallia pectoralis</name>
    <name type="common">Alaska blackfish</name>
    <dbReference type="NCBI Taxonomy" id="75939"/>
    <lineage>
        <taxon>Eukaryota</taxon>
        <taxon>Metazoa</taxon>
        <taxon>Chordata</taxon>
        <taxon>Craniata</taxon>
        <taxon>Vertebrata</taxon>
        <taxon>Euteleostomi</taxon>
        <taxon>Actinopterygii</taxon>
        <taxon>Neopterygii</taxon>
        <taxon>Teleostei</taxon>
        <taxon>Protacanthopterygii</taxon>
        <taxon>Esociformes</taxon>
        <taxon>Umbridae</taxon>
        <taxon>Dallia</taxon>
    </lineage>
</organism>
<dbReference type="EMBL" id="CM055760">
    <property type="protein sequence ID" value="KAJ7987245.1"/>
    <property type="molecule type" value="Genomic_DNA"/>
</dbReference>
<evidence type="ECO:0000313" key="1">
    <source>
        <dbReference type="EMBL" id="KAJ7987245.1"/>
    </source>
</evidence>
<protein>
    <submittedName>
        <fullName evidence="1">Uncharacterized protein</fullName>
    </submittedName>
</protein>
<evidence type="ECO:0000313" key="2">
    <source>
        <dbReference type="Proteomes" id="UP001157502"/>
    </source>
</evidence>
<gene>
    <name evidence="1" type="ORF">DPEC_G00336740</name>
</gene>
<proteinExistence type="predicted"/>
<reference evidence="1" key="1">
    <citation type="submission" date="2021-05" db="EMBL/GenBank/DDBJ databases">
        <authorList>
            <person name="Pan Q."/>
            <person name="Jouanno E."/>
            <person name="Zahm M."/>
            <person name="Klopp C."/>
            <person name="Cabau C."/>
            <person name="Louis A."/>
            <person name="Berthelot C."/>
            <person name="Parey E."/>
            <person name="Roest Crollius H."/>
            <person name="Montfort J."/>
            <person name="Robinson-Rechavi M."/>
            <person name="Bouchez O."/>
            <person name="Lampietro C."/>
            <person name="Lopez Roques C."/>
            <person name="Donnadieu C."/>
            <person name="Postlethwait J."/>
            <person name="Bobe J."/>
            <person name="Dillon D."/>
            <person name="Chandos A."/>
            <person name="von Hippel F."/>
            <person name="Guiguen Y."/>
        </authorList>
    </citation>
    <scope>NUCLEOTIDE SEQUENCE</scope>
    <source>
        <strain evidence="1">YG-Jan2019</strain>
    </source>
</reference>
<sequence length="204" mass="22523">MERFGAKEGKNEHGATAGDISNDSSRRTAPAKLEAIPLDESARVCRVQLEYVNIRGLEQGEGPVRDKDRKAQCGTARRRRSTGHRDWVAVLSRGAQAKTAEESGRRSDEDESFPTRAGAGLQTQQSCIDMMMTVMDTHDWFLHKAAPPTQTLRVQLIRHNTDKSASVWPPSSALGLYFSLRRQRACCGESASIPSLHTKLCVST</sequence>
<accession>A0ACC2F7I6</accession>